<dbReference type="EMBL" id="BAABHQ010000009">
    <property type="protein sequence ID" value="GAA4881220.1"/>
    <property type="molecule type" value="Genomic_DNA"/>
</dbReference>
<name>A0ABP9EK07_9PSEU</name>
<organism evidence="1 2">
    <name type="scientific">Actinomycetospora straminea</name>
    <dbReference type="NCBI Taxonomy" id="663607"/>
    <lineage>
        <taxon>Bacteria</taxon>
        <taxon>Bacillati</taxon>
        <taxon>Actinomycetota</taxon>
        <taxon>Actinomycetes</taxon>
        <taxon>Pseudonocardiales</taxon>
        <taxon>Pseudonocardiaceae</taxon>
        <taxon>Actinomycetospora</taxon>
    </lineage>
</organism>
<keyword evidence="2" id="KW-1185">Reference proteome</keyword>
<proteinExistence type="predicted"/>
<dbReference type="Proteomes" id="UP001500457">
    <property type="component" value="Unassembled WGS sequence"/>
</dbReference>
<evidence type="ECO:0000313" key="2">
    <source>
        <dbReference type="Proteomes" id="UP001500457"/>
    </source>
</evidence>
<dbReference type="InterPro" id="IPR023393">
    <property type="entry name" value="START-like_dom_sf"/>
</dbReference>
<accession>A0ABP9EK07</accession>
<evidence type="ECO:0000313" key="1">
    <source>
        <dbReference type="EMBL" id="GAA4881220.1"/>
    </source>
</evidence>
<dbReference type="Gene3D" id="3.30.530.20">
    <property type="match status" value="1"/>
</dbReference>
<dbReference type="InterPro" id="IPR019587">
    <property type="entry name" value="Polyketide_cyclase/dehydratase"/>
</dbReference>
<dbReference type="SUPFAM" id="SSF55961">
    <property type="entry name" value="Bet v1-like"/>
    <property type="match status" value="1"/>
</dbReference>
<sequence length="145" mass="15757">MVRGYPRPMADFTGTTTVDAADDVLFAYLSDVHNLPRYFARMTSAEPGEGNEVRTTAALPDGSQVEGRAWFEVTDETRHLAWGSEGGGYHGYLDVRAVGDDRSEVEVHIHTERVTEDTDGSIQGGVDETLAAIKQLVERAGALDS</sequence>
<comment type="caution">
    <text evidence="1">The sequence shown here is derived from an EMBL/GenBank/DDBJ whole genome shotgun (WGS) entry which is preliminary data.</text>
</comment>
<gene>
    <name evidence="1" type="ORF">GCM10023203_35620</name>
</gene>
<dbReference type="Pfam" id="PF10604">
    <property type="entry name" value="Polyketide_cyc2"/>
    <property type="match status" value="1"/>
</dbReference>
<reference evidence="2" key="1">
    <citation type="journal article" date="2019" name="Int. J. Syst. Evol. Microbiol.">
        <title>The Global Catalogue of Microorganisms (GCM) 10K type strain sequencing project: providing services to taxonomists for standard genome sequencing and annotation.</title>
        <authorList>
            <consortium name="The Broad Institute Genomics Platform"/>
            <consortium name="The Broad Institute Genome Sequencing Center for Infectious Disease"/>
            <person name="Wu L."/>
            <person name="Ma J."/>
        </authorList>
    </citation>
    <scope>NUCLEOTIDE SEQUENCE [LARGE SCALE GENOMIC DNA]</scope>
    <source>
        <strain evidence="2">JCM 17983</strain>
    </source>
</reference>
<protein>
    <submittedName>
        <fullName evidence="1">SRPBCC family protein</fullName>
    </submittedName>
</protein>